<dbReference type="PANTHER" id="PTHR23028">
    <property type="entry name" value="ACETYLTRANSFERASE"/>
    <property type="match status" value="1"/>
</dbReference>
<dbReference type="EMBL" id="PVTL01000010">
    <property type="protein sequence ID" value="PRY65386.1"/>
    <property type="molecule type" value="Genomic_DNA"/>
</dbReference>
<dbReference type="GO" id="GO:0016020">
    <property type="term" value="C:membrane"/>
    <property type="evidence" value="ECO:0007669"/>
    <property type="project" value="TreeGrafter"/>
</dbReference>
<evidence type="ECO:0000259" key="2">
    <source>
        <dbReference type="Pfam" id="PF01757"/>
    </source>
</evidence>
<dbReference type="GO" id="GO:0016747">
    <property type="term" value="F:acyltransferase activity, transferring groups other than amino-acyl groups"/>
    <property type="evidence" value="ECO:0007669"/>
    <property type="project" value="InterPro"/>
</dbReference>
<feature type="transmembrane region" description="Helical" evidence="1">
    <location>
        <begin position="310"/>
        <end position="335"/>
    </location>
</feature>
<feature type="transmembrane region" description="Helical" evidence="1">
    <location>
        <begin position="160"/>
        <end position="180"/>
    </location>
</feature>
<evidence type="ECO:0000256" key="1">
    <source>
        <dbReference type="SAM" id="Phobius"/>
    </source>
</evidence>
<gene>
    <name evidence="3" type="ORF">B0I08_11017</name>
</gene>
<reference evidence="3 4" key="1">
    <citation type="submission" date="2018-03" db="EMBL/GenBank/DDBJ databases">
        <title>Genomic Encyclopedia of Type Strains, Phase III (KMG-III): the genomes of soil and plant-associated and newly described type strains.</title>
        <authorList>
            <person name="Whitman W."/>
        </authorList>
    </citation>
    <scope>NUCLEOTIDE SEQUENCE [LARGE SCALE GENOMIC DNA]</scope>
    <source>
        <strain evidence="3 4">CGMCC 1.12484</strain>
    </source>
</reference>
<dbReference type="Pfam" id="PF01757">
    <property type="entry name" value="Acyl_transf_3"/>
    <property type="match status" value="1"/>
</dbReference>
<keyword evidence="1" id="KW-0472">Membrane</keyword>
<evidence type="ECO:0000313" key="4">
    <source>
        <dbReference type="Proteomes" id="UP000237983"/>
    </source>
</evidence>
<feature type="transmembrane region" description="Helical" evidence="1">
    <location>
        <begin position="280"/>
        <end position="301"/>
    </location>
</feature>
<evidence type="ECO:0000313" key="3">
    <source>
        <dbReference type="EMBL" id="PRY65386.1"/>
    </source>
</evidence>
<dbReference type="PANTHER" id="PTHR23028:SF53">
    <property type="entry name" value="ACYL_TRANSF_3 DOMAIN-CONTAINING PROTEIN"/>
    <property type="match status" value="1"/>
</dbReference>
<dbReference type="OrthoDB" id="9796461at2"/>
<proteinExistence type="predicted"/>
<name>A0A2T0V5D5_9MICO</name>
<dbReference type="Proteomes" id="UP000237983">
    <property type="component" value="Unassembled WGS sequence"/>
</dbReference>
<accession>A0A2T0V5D5</accession>
<dbReference type="AlphaFoldDB" id="A0A2T0V5D5"/>
<feature type="transmembrane region" description="Helical" evidence="1">
    <location>
        <begin position="21"/>
        <end position="44"/>
    </location>
</feature>
<feature type="transmembrane region" description="Helical" evidence="1">
    <location>
        <begin position="347"/>
        <end position="371"/>
    </location>
</feature>
<feature type="transmembrane region" description="Helical" evidence="1">
    <location>
        <begin position="187"/>
        <end position="205"/>
    </location>
</feature>
<organism evidence="3 4">
    <name type="scientific">Glaciihabitans tibetensis</name>
    <dbReference type="NCBI Taxonomy" id="1266600"/>
    <lineage>
        <taxon>Bacteria</taxon>
        <taxon>Bacillati</taxon>
        <taxon>Actinomycetota</taxon>
        <taxon>Actinomycetes</taxon>
        <taxon>Micrococcales</taxon>
        <taxon>Microbacteriaceae</taxon>
        <taxon>Glaciihabitans</taxon>
    </lineage>
</organism>
<protein>
    <submittedName>
        <fullName evidence="3">Peptidoglycan/LPS O-acetylase OafA/YrhL</fullName>
    </submittedName>
</protein>
<keyword evidence="4" id="KW-1185">Reference proteome</keyword>
<keyword evidence="1" id="KW-0812">Transmembrane</keyword>
<dbReference type="InterPro" id="IPR002656">
    <property type="entry name" value="Acyl_transf_3_dom"/>
</dbReference>
<feature type="transmembrane region" description="Helical" evidence="1">
    <location>
        <begin position="217"/>
        <end position="234"/>
    </location>
</feature>
<dbReference type="GO" id="GO:0000271">
    <property type="term" value="P:polysaccharide biosynthetic process"/>
    <property type="evidence" value="ECO:0007669"/>
    <property type="project" value="TreeGrafter"/>
</dbReference>
<comment type="caution">
    <text evidence="3">The sequence shown here is derived from an EMBL/GenBank/DDBJ whole genome shotgun (WGS) entry which is preliminary data.</text>
</comment>
<dbReference type="RefSeq" id="WP_106214596.1">
    <property type="nucleotide sequence ID" value="NZ_PVTL01000010.1"/>
</dbReference>
<feature type="transmembrane region" description="Helical" evidence="1">
    <location>
        <begin position="254"/>
        <end position="274"/>
    </location>
</feature>
<dbReference type="InterPro" id="IPR050879">
    <property type="entry name" value="Acyltransferase_3"/>
</dbReference>
<sequence>MTDSKTRRTPAPKLQPARLAFLDGLRAVAAIYVLLHHTFLTVYPQAPAGGLMGQTTNWLENGDYGVTLFIVVSGYSLMLSPLGNGLRLRGGVLTFFRRRFLRIVPAYWAALLLSTILAVTVLSTWTGTHWDVSLPVTWQSVVVHSLLLQDFADAAKINHVFWSVAIEWHIYFLFPLLLVLWRRRSMWWTTAVIVVVSTAVALTVASRLPPYTADPAALLWFNYLGCFTMGAAAARVAKDGGVVSIRGTRRRPNWWLLAALAAVATAVCHHLVYAQALETTLFGVMSALLLIALASGQIAWLRRMLQWKPLVWVGIASYSLYLLHAPIIQLVWQYLLFPLGFDIGEGATFFVLAPISLVLSIAAARASFLLVERPFLPTSTRRAEAEEIAQKR</sequence>
<feature type="transmembrane region" description="Helical" evidence="1">
    <location>
        <begin position="64"/>
        <end position="83"/>
    </location>
</feature>
<feature type="domain" description="Acyltransferase 3" evidence="2">
    <location>
        <begin position="20"/>
        <end position="364"/>
    </location>
</feature>
<feature type="transmembrane region" description="Helical" evidence="1">
    <location>
        <begin position="104"/>
        <end position="125"/>
    </location>
</feature>
<keyword evidence="1" id="KW-1133">Transmembrane helix</keyword>